<comment type="caution">
    <text evidence="6">The sequence shown here is derived from an EMBL/GenBank/DDBJ whole genome shotgun (WGS) entry which is preliminary data.</text>
</comment>
<evidence type="ECO:0000313" key="7">
    <source>
        <dbReference type="Proteomes" id="UP001156601"/>
    </source>
</evidence>
<organism evidence="6 7">
    <name type="scientific">Agaribacter marinus</name>
    <dbReference type="NCBI Taxonomy" id="1431249"/>
    <lineage>
        <taxon>Bacteria</taxon>
        <taxon>Pseudomonadati</taxon>
        <taxon>Pseudomonadota</taxon>
        <taxon>Gammaproteobacteria</taxon>
        <taxon>Alteromonadales</taxon>
        <taxon>Alteromonadaceae</taxon>
        <taxon>Agaribacter</taxon>
    </lineage>
</organism>
<protein>
    <submittedName>
        <fullName evidence="6">Aldehyde-activating protein</fullName>
    </submittedName>
</protein>
<feature type="domain" description="CENP-V/GFA" evidence="5">
    <location>
        <begin position="4"/>
        <end position="106"/>
    </location>
</feature>
<dbReference type="RefSeq" id="WP_284217973.1">
    <property type="nucleotide sequence ID" value="NZ_BSOT01000006.1"/>
</dbReference>
<dbReference type="PANTHER" id="PTHR33337">
    <property type="entry name" value="GFA DOMAIN-CONTAINING PROTEIN"/>
    <property type="match status" value="1"/>
</dbReference>
<sequence>MEKHIGSCMCGDIEFCFESTPTNTLFCFCKECQALTGSDKWFGLWVPKDDLKFTKGTPTLYTRTGDSGNAVNYQFCGTCSTVLCAEVTAGNFYSVSATSLKNNQFDPKMSIYASSAPSWAAFPRDVPKFDIMPPGMNKK</sequence>
<keyword evidence="2" id="KW-0479">Metal-binding</keyword>
<keyword evidence="7" id="KW-1185">Reference proteome</keyword>
<dbReference type="GO" id="GO:0016846">
    <property type="term" value="F:carbon-sulfur lyase activity"/>
    <property type="evidence" value="ECO:0007669"/>
    <property type="project" value="InterPro"/>
</dbReference>
<dbReference type="EMBL" id="BSOT01000006">
    <property type="protein sequence ID" value="GLR71627.1"/>
    <property type="molecule type" value="Genomic_DNA"/>
</dbReference>
<keyword evidence="3" id="KW-0862">Zinc</keyword>
<evidence type="ECO:0000256" key="2">
    <source>
        <dbReference type="ARBA" id="ARBA00022723"/>
    </source>
</evidence>
<dbReference type="SUPFAM" id="SSF51316">
    <property type="entry name" value="Mss4-like"/>
    <property type="match status" value="1"/>
</dbReference>
<evidence type="ECO:0000259" key="5">
    <source>
        <dbReference type="PROSITE" id="PS51891"/>
    </source>
</evidence>
<comment type="similarity">
    <text evidence="1">Belongs to the Gfa family.</text>
</comment>
<accession>A0AA37WIZ0</accession>
<name>A0AA37WIZ0_9ALTE</name>
<gene>
    <name evidence="6" type="ORF">GCM10007852_25350</name>
</gene>
<evidence type="ECO:0000256" key="1">
    <source>
        <dbReference type="ARBA" id="ARBA00005495"/>
    </source>
</evidence>
<dbReference type="AlphaFoldDB" id="A0AA37WIZ0"/>
<dbReference type="Pfam" id="PF04828">
    <property type="entry name" value="GFA"/>
    <property type="match status" value="1"/>
</dbReference>
<dbReference type="PANTHER" id="PTHR33337:SF30">
    <property type="entry name" value="DUF636 DOMAIN PROTEIN (AFU_ORTHOLOGUE AFUA_1G03180)"/>
    <property type="match status" value="1"/>
</dbReference>
<reference evidence="6" key="1">
    <citation type="journal article" date="2014" name="Int. J. Syst. Evol. Microbiol.">
        <title>Complete genome sequence of Corynebacterium casei LMG S-19264T (=DSM 44701T), isolated from a smear-ripened cheese.</title>
        <authorList>
            <consortium name="US DOE Joint Genome Institute (JGI-PGF)"/>
            <person name="Walter F."/>
            <person name="Albersmeier A."/>
            <person name="Kalinowski J."/>
            <person name="Ruckert C."/>
        </authorList>
    </citation>
    <scope>NUCLEOTIDE SEQUENCE</scope>
    <source>
        <strain evidence="6">NBRC 110023</strain>
    </source>
</reference>
<dbReference type="Gene3D" id="3.90.1590.10">
    <property type="entry name" value="glutathione-dependent formaldehyde- activating enzyme (gfa)"/>
    <property type="match status" value="1"/>
</dbReference>
<reference evidence="6" key="2">
    <citation type="submission" date="2023-01" db="EMBL/GenBank/DDBJ databases">
        <title>Draft genome sequence of Agaribacter marinus strain NBRC 110023.</title>
        <authorList>
            <person name="Sun Q."/>
            <person name="Mori K."/>
        </authorList>
    </citation>
    <scope>NUCLEOTIDE SEQUENCE</scope>
    <source>
        <strain evidence="6">NBRC 110023</strain>
    </source>
</reference>
<evidence type="ECO:0000313" key="6">
    <source>
        <dbReference type="EMBL" id="GLR71627.1"/>
    </source>
</evidence>
<evidence type="ECO:0000256" key="4">
    <source>
        <dbReference type="ARBA" id="ARBA00023239"/>
    </source>
</evidence>
<dbReference type="InterPro" id="IPR006913">
    <property type="entry name" value="CENP-V/GFA"/>
</dbReference>
<dbReference type="GO" id="GO:0046872">
    <property type="term" value="F:metal ion binding"/>
    <property type="evidence" value="ECO:0007669"/>
    <property type="project" value="UniProtKB-KW"/>
</dbReference>
<evidence type="ECO:0000256" key="3">
    <source>
        <dbReference type="ARBA" id="ARBA00022833"/>
    </source>
</evidence>
<keyword evidence="4" id="KW-0456">Lyase</keyword>
<dbReference type="InterPro" id="IPR011057">
    <property type="entry name" value="Mss4-like_sf"/>
</dbReference>
<proteinExistence type="inferred from homology"/>
<dbReference type="PROSITE" id="PS51891">
    <property type="entry name" value="CENP_V_GFA"/>
    <property type="match status" value="1"/>
</dbReference>
<dbReference type="Proteomes" id="UP001156601">
    <property type="component" value="Unassembled WGS sequence"/>
</dbReference>